<evidence type="ECO:0000256" key="8">
    <source>
        <dbReference type="NCBIfam" id="TIGR00191"/>
    </source>
</evidence>
<dbReference type="Proteomes" id="UP000000271">
    <property type="component" value="Chromosome"/>
</dbReference>
<keyword evidence="2 7" id="KW-0808">Transferase</keyword>
<dbReference type="Gene3D" id="3.30.70.890">
    <property type="entry name" value="GHMP kinase, C-terminal domain"/>
    <property type="match status" value="1"/>
</dbReference>
<dbReference type="HAMAP" id="MF_00384">
    <property type="entry name" value="Homoser_kinase"/>
    <property type="match status" value="1"/>
</dbReference>
<evidence type="ECO:0000256" key="5">
    <source>
        <dbReference type="ARBA" id="ARBA00022777"/>
    </source>
</evidence>
<evidence type="ECO:0000256" key="3">
    <source>
        <dbReference type="ARBA" id="ARBA00022697"/>
    </source>
</evidence>
<comment type="subcellular location">
    <subcellularLocation>
        <location evidence="7">Cytoplasm</location>
    </subcellularLocation>
</comment>
<keyword evidence="5 7" id="KW-0418">Kinase</keyword>
<comment type="function">
    <text evidence="7">Catalyzes the ATP-dependent phosphorylation of L-homoserine to L-homoserine phosphate.</text>
</comment>
<dbReference type="Pfam" id="PF00288">
    <property type="entry name" value="GHMP_kinases_N"/>
    <property type="match status" value="1"/>
</dbReference>
<dbReference type="HOGENOM" id="CLU_041243_0_0_9"/>
<keyword evidence="6 7" id="KW-0067">ATP-binding</keyword>
<reference evidence="11" key="1">
    <citation type="submission" date="2009-10" db="EMBL/GenBank/DDBJ databases">
        <title>Complete sequence of Bacillus selenitireducens MLS10.</title>
        <authorList>
            <consortium name="US DOE Joint Genome Institute"/>
            <person name="Lucas S."/>
            <person name="Copeland A."/>
            <person name="Lapidus A."/>
            <person name="Glavina del Rio T."/>
            <person name="Dalin E."/>
            <person name="Tice H."/>
            <person name="Bruce D."/>
            <person name="Goodwin L."/>
            <person name="Pitluck S."/>
            <person name="Sims D."/>
            <person name="Brettin T."/>
            <person name="Detter J.C."/>
            <person name="Han C."/>
            <person name="Larimer F."/>
            <person name="Land M."/>
            <person name="Hauser L."/>
            <person name="Kyrpides N."/>
            <person name="Ovchinnikova G."/>
            <person name="Stolz J."/>
        </authorList>
    </citation>
    <scope>NUCLEOTIDE SEQUENCE [LARGE SCALE GENOMIC DNA]</scope>
    <source>
        <strain evidence="11">MLS10</strain>
    </source>
</reference>
<dbReference type="STRING" id="439292.Bsel_3263"/>
<keyword evidence="12" id="KW-1185">Reference proteome</keyword>
<name>D6Y1F8_BACIE</name>
<gene>
    <name evidence="7" type="primary">thrB</name>
    <name evidence="11" type="ordered locus">Bsel_3263</name>
</gene>
<feature type="domain" description="GHMP kinase C-terminal" evidence="10">
    <location>
        <begin position="205"/>
        <end position="279"/>
    </location>
</feature>
<evidence type="ECO:0000313" key="12">
    <source>
        <dbReference type="Proteomes" id="UP000000271"/>
    </source>
</evidence>
<dbReference type="PANTHER" id="PTHR20861">
    <property type="entry name" value="HOMOSERINE/4-DIPHOSPHOCYTIDYL-2-C-METHYL-D-ERYTHRITOL KINASE"/>
    <property type="match status" value="1"/>
</dbReference>
<dbReference type="UniPathway" id="UPA00050">
    <property type="reaction ID" value="UER00064"/>
</dbReference>
<organism evidence="11 12">
    <name type="scientific">Bacillus selenitireducens (strain ATCC 700615 / DSM 15326 / MLS10)</name>
    <dbReference type="NCBI Taxonomy" id="439292"/>
    <lineage>
        <taxon>Bacteria</taxon>
        <taxon>Bacillati</taxon>
        <taxon>Bacillota</taxon>
        <taxon>Bacilli</taxon>
        <taxon>Bacillales</taxon>
        <taxon>Bacillaceae</taxon>
        <taxon>Salisediminibacterium</taxon>
    </lineage>
</organism>
<keyword evidence="3 7" id="KW-0791">Threonine biosynthesis</keyword>
<dbReference type="RefSeq" id="WP_013174149.1">
    <property type="nucleotide sequence ID" value="NC_014219.1"/>
</dbReference>
<comment type="catalytic activity">
    <reaction evidence="7">
        <text>L-homoserine + ATP = O-phospho-L-homoserine + ADP + H(+)</text>
        <dbReference type="Rhea" id="RHEA:13985"/>
        <dbReference type="ChEBI" id="CHEBI:15378"/>
        <dbReference type="ChEBI" id="CHEBI:30616"/>
        <dbReference type="ChEBI" id="CHEBI:57476"/>
        <dbReference type="ChEBI" id="CHEBI:57590"/>
        <dbReference type="ChEBI" id="CHEBI:456216"/>
        <dbReference type="EC" id="2.7.1.39"/>
    </reaction>
</comment>
<dbReference type="PIRSF" id="PIRSF000676">
    <property type="entry name" value="Homoser_kin"/>
    <property type="match status" value="1"/>
</dbReference>
<dbReference type="SUPFAM" id="SSF55060">
    <property type="entry name" value="GHMP Kinase, C-terminal domain"/>
    <property type="match status" value="1"/>
</dbReference>
<dbReference type="EMBL" id="CP001791">
    <property type="protein sequence ID" value="ADI00745.1"/>
    <property type="molecule type" value="Genomic_DNA"/>
</dbReference>
<dbReference type="EC" id="2.7.1.39" evidence="7 8"/>
<proteinExistence type="inferred from homology"/>
<evidence type="ECO:0000313" key="11">
    <source>
        <dbReference type="EMBL" id="ADI00745.1"/>
    </source>
</evidence>
<evidence type="ECO:0000256" key="7">
    <source>
        <dbReference type="HAMAP-Rule" id="MF_00384"/>
    </source>
</evidence>
<keyword evidence="7" id="KW-0963">Cytoplasm</keyword>
<dbReference type="InterPro" id="IPR013750">
    <property type="entry name" value="GHMP_kinase_C_dom"/>
</dbReference>
<comment type="pathway">
    <text evidence="7">Amino-acid biosynthesis; L-threonine biosynthesis; L-threonine from L-aspartate: step 4/5.</text>
</comment>
<dbReference type="InterPro" id="IPR020568">
    <property type="entry name" value="Ribosomal_Su5_D2-typ_SF"/>
</dbReference>
<dbReference type="Gene3D" id="3.30.230.10">
    <property type="match status" value="1"/>
</dbReference>
<keyword evidence="4 7" id="KW-0547">Nucleotide-binding</keyword>
<dbReference type="InterPro" id="IPR036554">
    <property type="entry name" value="GHMP_kinase_C_sf"/>
</dbReference>
<dbReference type="OrthoDB" id="9769912at2"/>
<dbReference type="PANTHER" id="PTHR20861:SF1">
    <property type="entry name" value="HOMOSERINE KINASE"/>
    <property type="match status" value="1"/>
</dbReference>
<comment type="similarity">
    <text evidence="7">Belongs to the GHMP kinase family. Homoserine kinase subfamily.</text>
</comment>
<dbReference type="GO" id="GO:0009088">
    <property type="term" value="P:threonine biosynthetic process"/>
    <property type="evidence" value="ECO:0007669"/>
    <property type="project" value="UniProtKB-UniRule"/>
</dbReference>
<keyword evidence="1 7" id="KW-0028">Amino-acid biosynthesis</keyword>
<dbReference type="GO" id="GO:0005737">
    <property type="term" value="C:cytoplasm"/>
    <property type="evidence" value="ECO:0007669"/>
    <property type="project" value="UniProtKB-SubCell"/>
</dbReference>
<dbReference type="InterPro" id="IPR006204">
    <property type="entry name" value="GHMP_kinase_N_dom"/>
</dbReference>
<dbReference type="GO" id="GO:0004413">
    <property type="term" value="F:homoserine kinase activity"/>
    <property type="evidence" value="ECO:0007669"/>
    <property type="project" value="UniProtKB-UniRule"/>
</dbReference>
<dbReference type="NCBIfam" id="TIGR00191">
    <property type="entry name" value="thrB"/>
    <property type="match status" value="1"/>
</dbReference>
<dbReference type="Pfam" id="PF08544">
    <property type="entry name" value="GHMP_kinases_C"/>
    <property type="match status" value="1"/>
</dbReference>
<dbReference type="PRINTS" id="PR00958">
    <property type="entry name" value="HOMSERKINASE"/>
</dbReference>
<evidence type="ECO:0000256" key="1">
    <source>
        <dbReference type="ARBA" id="ARBA00022605"/>
    </source>
</evidence>
<dbReference type="AlphaFoldDB" id="D6Y1F8"/>
<evidence type="ECO:0000259" key="10">
    <source>
        <dbReference type="Pfam" id="PF08544"/>
    </source>
</evidence>
<dbReference type="InterPro" id="IPR000870">
    <property type="entry name" value="Homoserine_kinase"/>
</dbReference>
<evidence type="ECO:0000259" key="9">
    <source>
        <dbReference type="Pfam" id="PF00288"/>
    </source>
</evidence>
<feature type="binding site" evidence="7">
    <location>
        <begin position="90"/>
        <end position="100"/>
    </location>
    <ligand>
        <name>ATP</name>
        <dbReference type="ChEBI" id="CHEBI:30616"/>
    </ligand>
</feature>
<evidence type="ECO:0000256" key="2">
    <source>
        <dbReference type="ARBA" id="ARBA00022679"/>
    </source>
</evidence>
<dbReference type="SUPFAM" id="SSF54211">
    <property type="entry name" value="Ribosomal protein S5 domain 2-like"/>
    <property type="match status" value="1"/>
</dbReference>
<evidence type="ECO:0000256" key="6">
    <source>
        <dbReference type="ARBA" id="ARBA00022840"/>
    </source>
</evidence>
<dbReference type="InterPro" id="IPR014721">
    <property type="entry name" value="Ribsml_uS5_D2-typ_fold_subgr"/>
</dbReference>
<protein>
    <recommendedName>
        <fullName evidence="7 8">Homoserine kinase</fullName>
        <shortName evidence="7">HK</shortName>
        <shortName evidence="7">HSK</shortName>
        <ecNumber evidence="7 8">2.7.1.39</ecNumber>
    </recommendedName>
</protein>
<dbReference type="eggNOG" id="COG0083">
    <property type="taxonomic scope" value="Bacteria"/>
</dbReference>
<sequence length="305" mass="33273">MTPFDSFDIIVPASTANLGPGFDSVGLALNRHLTLHIEPSERWEVEILDGDLDGIPTDESNFIIEIAKWLAAKFDSTLSPVKIGMTSDIPLARGFGSSASAIVAGMELTNQLLNLHLTDEEKVQWATLYEGHPDNVAPSIYGGLIIGHHDEQGTSVVQAGIPTIDLIALIPDYHVSTAKSRDALPESMTYADAVKASSISNVHVAAIMRNDWHLAGQMMKKDRFHRPYRMAGVPEWEQAEEVAKQLPVHGVTLSGAGPIILFFAPQGMGEQLKPRIERYFPGYNIASLSPDPHGVRVKHRLSTTP</sequence>
<accession>D6Y1F8</accession>
<dbReference type="KEGG" id="bse:Bsel_3263"/>
<feature type="domain" description="GHMP kinase N-terminal" evidence="9">
    <location>
        <begin position="61"/>
        <end position="143"/>
    </location>
</feature>
<evidence type="ECO:0000256" key="4">
    <source>
        <dbReference type="ARBA" id="ARBA00022741"/>
    </source>
</evidence>
<dbReference type="GO" id="GO:0005524">
    <property type="term" value="F:ATP binding"/>
    <property type="evidence" value="ECO:0007669"/>
    <property type="project" value="UniProtKB-UniRule"/>
</dbReference>